<comment type="caution">
    <text evidence="3">The sequence shown here is derived from an EMBL/GenBank/DDBJ whole genome shotgun (WGS) entry which is preliminary data.</text>
</comment>
<evidence type="ECO:0000256" key="1">
    <source>
        <dbReference type="SAM" id="MobiDB-lite"/>
    </source>
</evidence>
<reference evidence="3" key="1">
    <citation type="submission" date="2021-02" db="EMBL/GenBank/DDBJ databases">
        <authorList>
            <person name="Dougan E. K."/>
            <person name="Rhodes N."/>
            <person name="Thang M."/>
            <person name="Chan C."/>
        </authorList>
    </citation>
    <scope>NUCLEOTIDE SEQUENCE</scope>
</reference>
<keyword evidence="4" id="KW-1185">Reference proteome</keyword>
<keyword evidence="2" id="KW-1133">Transmembrane helix</keyword>
<feature type="region of interest" description="Disordered" evidence="1">
    <location>
        <begin position="63"/>
        <end position="82"/>
    </location>
</feature>
<evidence type="ECO:0000313" key="3">
    <source>
        <dbReference type="EMBL" id="CAE8584784.1"/>
    </source>
</evidence>
<name>A0A813DGP8_POLGL</name>
<dbReference type="Proteomes" id="UP000654075">
    <property type="component" value="Unassembled WGS sequence"/>
</dbReference>
<accession>A0A813DGP8</accession>
<proteinExistence type="predicted"/>
<keyword evidence="2" id="KW-0472">Membrane</keyword>
<feature type="transmembrane region" description="Helical" evidence="2">
    <location>
        <begin position="40"/>
        <end position="58"/>
    </location>
</feature>
<dbReference type="EMBL" id="CAJNNV010001317">
    <property type="protein sequence ID" value="CAE8584784.1"/>
    <property type="molecule type" value="Genomic_DNA"/>
</dbReference>
<dbReference type="AlphaFoldDB" id="A0A813DGP8"/>
<protein>
    <submittedName>
        <fullName evidence="3">Uncharacterized protein</fullName>
    </submittedName>
</protein>
<evidence type="ECO:0000313" key="4">
    <source>
        <dbReference type="Proteomes" id="UP000654075"/>
    </source>
</evidence>
<evidence type="ECO:0000256" key="2">
    <source>
        <dbReference type="SAM" id="Phobius"/>
    </source>
</evidence>
<keyword evidence="2" id="KW-0812">Transmembrane</keyword>
<feature type="compositionally biased region" description="Polar residues" evidence="1">
    <location>
        <begin position="63"/>
        <end position="78"/>
    </location>
</feature>
<organism evidence="3 4">
    <name type="scientific">Polarella glacialis</name>
    <name type="common">Dinoflagellate</name>
    <dbReference type="NCBI Taxonomy" id="89957"/>
    <lineage>
        <taxon>Eukaryota</taxon>
        <taxon>Sar</taxon>
        <taxon>Alveolata</taxon>
        <taxon>Dinophyceae</taxon>
        <taxon>Suessiales</taxon>
        <taxon>Suessiaceae</taxon>
        <taxon>Polarella</taxon>
    </lineage>
</organism>
<gene>
    <name evidence="3" type="ORF">PGLA1383_LOCUS3709</name>
</gene>
<sequence length="264" mass="27393">MVYQAVAADENAATEAGTVREILCEDPPPASERSGTYQKLALSGLLSMVIVGCFIAILSSPTKSLTRSNGSSPQQAWSSDIGEDWNELGSDIKGFMDSNHKAIDKEAADAQTKVKTMSEHANTVAESAKKMSEHAKKQATEVVGRAKTQVDLAGKEATEAAGTAKKQATEVVGRAKTQVDLGGKAATEAAGTVGEHAKKMSEHAKKQAKTQMDLAVKAATEAAGTAKKQATEVVGQAKTQVDLAGKAATEAAGAAKKEVHDATK</sequence>